<accession>A0A085V8K3</accession>
<comment type="subcellular location">
    <subcellularLocation>
        <location evidence="1">Cell membrane</location>
        <topology evidence="1">Multi-pass membrane protein</topology>
    </subcellularLocation>
</comment>
<evidence type="ECO:0000256" key="4">
    <source>
        <dbReference type="ARBA" id="ARBA00022475"/>
    </source>
</evidence>
<dbReference type="InterPro" id="IPR004638">
    <property type="entry name" value="EmrB-like"/>
</dbReference>
<dbReference type="GO" id="GO:0022857">
    <property type="term" value="F:transmembrane transporter activity"/>
    <property type="evidence" value="ECO:0007669"/>
    <property type="project" value="InterPro"/>
</dbReference>
<dbReference type="EMBL" id="JPQT01000101">
    <property type="protein sequence ID" value="KFE51766.1"/>
    <property type="molecule type" value="Genomic_DNA"/>
</dbReference>
<dbReference type="RefSeq" id="WP_047574725.1">
    <property type="nucleotide sequence ID" value="NZ_JPQT01000101.1"/>
</dbReference>
<feature type="transmembrane region" description="Helical" evidence="8">
    <location>
        <begin position="414"/>
        <end position="433"/>
    </location>
</feature>
<keyword evidence="4" id="KW-1003">Cell membrane</keyword>
<evidence type="ECO:0000256" key="7">
    <source>
        <dbReference type="ARBA" id="ARBA00023136"/>
    </source>
</evidence>
<evidence type="ECO:0000256" key="3">
    <source>
        <dbReference type="ARBA" id="ARBA00022448"/>
    </source>
</evidence>
<keyword evidence="5 8" id="KW-0812">Transmembrane</keyword>
<feature type="transmembrane region" description="Helical" evidence="8">
    <location>
        <begin position="179"/>
        <end position="201"/>
    </location>
</feature>
<feature type="transmembrane region" description="Helical" evidence="8">
    <location>
        <begin position="25"/>
        <end position="45"/>
    </location>
</feature>
<reference evidence="10 11" key="1">
    <citation type="submission" date="2014-07" db="EMBL/GenBank/DDBJ databases">
        <title>Draft Genome Sequences of Environmental Pseudomonas syringae strains.</title>
        <authorList>
            <person name="Baltrus D.A."/>
            <person name="Berge O."/>
            <person name="Morris C."/>
        </authorList>
    </citation>
    <scope>NUCLEOTIDE SEQUENCE [LARGE SCALE GENOMIC DNA]</scope>
    <source>
        <strain evidence="10 11">CEB003</strain>
    </source>
</reference>
<feature type="transmembrane region" description="Helical" evidence="8">
    <location>
        <begin position="322"/>
        <end position="341"/>
    </location>
</feature>
<sequence>MASLSINGSAEQVETPPAGAAFRTWLAVCGAAMGAFLAILNIQIVGSSLADIQGAIGAGADEGGWITTSYLVAEIIVIPMSGWLSRVLSIRTYILTSAVLFILFTMACAFTQSLEQMIVMRAVQGFAGGALIPLAFSMIMTNLPKHQQPAGMAVYSLAAVLAPSIGPVVGGYFNDHFGWQSIFYVSVLPGIATVAILWATVERGERQWELLRKGDWWGIATMAIGLGTLQTVLEEGNRKDWFGSPFILKLALASACCLAGFVMIQLNRKDPLLQLRILLIRNFGLGSVANFLFGLTMYGWIFTLPMYLARLHGFNSRQIGEVMIWLGLPQLLLIAFIPKLMRRIDPRVLAGFGFLVFAAGTLLATPLSPDFSGPQFILSNVVRAFAQVLVMTPLAALATGSVDREHAGSASSIFNMMRNLGGAIGIALLQTFIAHREQFHSEIITSSVSIFSRATVARIEELTSFFIASGTVDPAQAHQEALIAIGKQVHRQASLLAYSDAIWLQGISLFLAFAIVLFLDRQRT</sequence>
<dbReference type="InterPro" id="IPR036259">
    <property type="entry name" value="MFS_trans_sf"/>
</dbReference>
<feature type="domain" description="Major facilitator superfamily (MFS) profile" evidence="9">
    <location>
        <begin position="27"/>
        <end position="472"/>
    </location>
</feature>
<feature type="transmembrane region" description="Helical" evidence="8">
    <location>
        <begin position="152"/>
        <end position="173"/>
    </location>
</feature>
<dbReference type="PANTHER" id="PTHR42718">
    <property type="entry name" value="MAJOR FACILITATOR SUPERFAMILY MULTIDRUG TRANSPORTER MFSC"/>
    <property type="match status" value="1"/>
</dbReference>
<dbReference type="InterPro" id="IPR020846">
    <property type="entry name" value="MFS_dom"/>
</dbReference>
<organism evidence="10 11">
    <name type="scientific">Pseudomonas syringae</name>
    <dbReference type="NCBI Taxonomy" id="317"/>
    <lineage>
        <taxon>Bacteria</taxon>
        <taxon>Pseudomonadati</taxon>
        <taxon>Pseudomonadota</taxon>
        <taxon>Gammaproteobacteria</taxon>
        <taxon>Pseudomonadales</taxon>
        <taxon>Pseudomonadaceae</taxon>
        <taxon>Pseudomonas</taxon>
    </lineage>
</organism>
<keyword evidence="6 8" id="KW-1133">Transmembrane helix</keyword>
<feature type="transmembrane region" description="Helical" evidence="8">
    <location>
        <begin position="118"/>
        <end position="140"/>
    </location>
</feature>
<feature type="transmembrane region" description="Helical" evidence="8">
    <location>
        <begin position="92"/>
        <end position="112"/>
    </location>
</feature>
<dbReference type="CDD" id="cd17503">
    <property type="entry name" value="MFS_LmrB_MDR_like"/>
    <property type="match status" value="1"/>
</dbReference>
<dbReference type="Proteomes" id="UP000028643">
    <property type="component" value="Unassembled WGS sequence"/>
</dbReference>
<dbReference type="PATRIC" id="fig|317.174.peg.2330"/>
<dbReference type="PANTHER" id="PTHR42718:SF9">
    <property type="entry name" value="MAJOR FACILITATOR SUPERFAMILY MULTIDRUG TRANSPORTER MFSC"/>
    <property type="match status" value="1"/>
</dbReference>
<proteinExistence type="inferred from homology"/>
<keyword evidence="7 8" id="KW-0472">Membrane</keyword>
<feature type="transmembrane region" description="Helical" evidence="8">
    <location>
        <begin position="348"/>
        <end position="364"/>
    </location>
</feature>
<dbReference type="InterPro" id="IPR011701">
    <property type="entry name" value="MFS"/>
</dbReference>
<evidence type="ECO:0000313" key="10">
    <source>
        <dbReference type="EMBL" id="KFE51766.1"/>
    </source>
</evidence>
<feature type="transmembrane region" description="Helical" evidence="8">
    <location>
        <begin position="278"/>
        <end position="302"/>
    </location>
</feature>
<gene>
    <name evidence="10" type="ORF">IV02_11340</name>
</gene>
<evidence type="ECO:0000256" key="2">
    <source>
        <dbReference type="ARBA" id="ARBA00008537"/>
    </source>
</evidence>
<evidence type="ECO:0000256" key="8">
    <source>
        <dbReference type="SAM" id="Phobius"/>
    </source>
</evidence>
<feature type="transmembrane region" description="Helical" evidence="8">
    <location>
        <begin position="65"/>
        <end position="85"/>
    </location>
</feature>
<evidence type="ECO:0000256" key="5">
    <source>
        <dbReference type="ARBA" id="ARBA00022692"/>
    </source>
</evidence>
<evidence type="ECO:0000313" key="11">
    <source>
        <dbReference type="Proteomes" id="UP000028643"/>
    </source>
</evidence>
<dbReference type="Gene3D" id="1.20.1250.20">
    <property type="entry name" value="MFS general substrate transporter like domains"/>
    <property type="match status" value="1"/>
</dbReference>
<evidence type="ECO:0000256" key="1">
    <source>
        <dbReference type="ARBA" id="ARBA00004651"/>
    </source>
</evidence>
<dbReference type="AlphaFoldDB" id="A0A085V8K3"/>
<name>A0A085V8K3_PSESX</name>
<evidence type="ECO:0000259" key="9">
    <source>
        <dbReference type="PROSITE" id="PS50850"/>
    </source>
</evidence>
<comment type="caution">
    <text evidence="10">The sequence shown here is derived from an EMBL/GenBank/DDBJ whole genome shotgun (WGS) entry which is preliminary data.</text>
</comment>
<evidence type="ECO:0000256" key="6">
    <source>
        <dbReference type="ARBA" id="ARBA00022989"/>
    </source>
</evidence>
<keyword evidence="3" id="KW-0813">Transport</keyword>
<dbReference type="NCBIfam" id="TIGR00711">
    <property type="entry name" value="efflux_EmrB"/>
    <property type="match status" value="1"/>
</dbReference>
<dbReference type="SUPFAM" id="SSF103473">
    <property type="entry name" value="MFS general substrate transporter"/>
    <property type="match status" value="1"/>
</dbReference>
<dbReference type="GO" id="GO:0005886">
    <property type="term" value="C:plasma membrane"/>
    <property type="evidence" value="ECO:0007669"/>
    <property type="project" value="UniProtKB-SubCell"/>
</dbReference>
<protein>
    <submittedName>
        <fullName evidence="10">DSBA oxidoreductase</fullName>
    </submittedName>
</protein>
<feature type="transmembrane region" description="Helical" evidence="8">
    <location>
        <begin position="245"/>
        <end position="266"/>
    </location>
</feature>
<dbReference type="PROSITE" id="PS50850">
    <property type="entry name" value="MFS"/>
    <property type="match status" value="1"/>
</dbReference>
<comment type="similarity">
    <text evidence="2">Belongs to the major facilitator superfamily. EmrB family.</text>
</comment>
<dbReference type="Pfam" id="PF07690">
    <property type="entry name" value="MFS_1"/>
    <property type="match status" value="1"/>
</dbReference>
<feature type="transmembrane region" description="Helical" evidence="8">
    <location>
        <begin position="213"/>
        <end position="233"/>
    </location>
</feature>
<feature type="transmembrane region" description="Helical" evidence="8">
    <location>
        <begin position="384"/>
        <end position="402"/>
    </location>
</feature>
<feature type="transmembrane region" description="Helical" evidence="8">
    <location>
        <begin position="501"/>
        <end position="519"/>
    </location>
</feature>